<dbReference type="InterPro" id="IPR029063">
    <property type="entry name" value="SAM-dependent_MTases_sf"/>
</dbReference>
<gene>
    <name evidence="1" type="ORF">TPSB3V08_LOCUS12755</name>
</gene>
<organism evidence="1">
    <name type="scientific">Timema poppense</name>
    <name type="common">Walking stick</name>
    <dbReference type="NCBI Taxonomy" id="170557"/>
    <lineage>
        <taxon>Eukaryota</taxon>
        <taxon>Metazoa</taxon>
        <taxon>Ecdysozoa</taxon>
        <taxon>Arthropoda</taxon>
        <taxon>Hexapoda</taxon>
        <taxon>Insecta</taxon>
        <taxon>Pterygota</taxon>
        <taxon>Neoptera</taxon>
        <taxon>Polyneoptera</taxon>
        <taxon>Phasmatodea</taxon>
        <taxon>Timematodea</taxon>
        <taxon>Timematoidea</taxon>
        <taxon>Timematidae</taxon>
        <taxon>Timema</taxon>
    </lineage>
</organism>
<dbReference type="Gene3D" id="3.40.50.150">
    <property type="entry name" value="Vaccinia Virus protein VP39"/>
    <property type="match status" value="1"/>
</dbReference>
<dbReference type="SUPFAM" id="SSF53335">
    <property type="entry name" value="S-adenosyl-L-methionine-dependent methyltransferases"/>
    <property type="match status" value="1"/>
</dbReference>
<name>A0A7R9DQS7_TIMPO</name>
<sequence>MLKESWSTFEAVLFDVDNKSPSSALSCPPAQFLEEDLLRQVKTLIGDQGVFVLNLVCRMDQVRSNVIATLSSIFGSVCSYKLEQEVNEIVFCTNQGPWDQQQWRLVLEEAATKVNSLVKKKKLQSLDLVTTETFVGSLNVPV</sequence>
<dbReference type="EMBL" id="OD019495">
    <property type="protein sequence ID" value="CAD7419030.1"/>
    <property type="molecule type" value="Genomic_DNA"/>
</dbReference>
<dbReference type="AlphaFoldDB" id="A0A7R9DQS7"/>
<protein>
    <submittedName>
        <fullName evidence="1">Uncharacterized protein</fullName>
    </submittedName>
</protein>
<reference evidence="1" key="1">
    <citation type="submission" date="2020-11" db="EMBL/GenBank/DDBJ databases">
        <authorList>
            <person name="Tran Van P."/>
        </authorList>
    </citation>
    <scope>NUCLEOTIDE SEQUENCE</scope>
</reference>
<accession>A0A7R9DQS7</accession>
<evidence type="ECO:0000313" key="1">
    <source>
        <dbReference type="EMBL" id="CAD7419030.1"/>
    </source>
</evidence>
<proteinExistence type="predicted"/>